<accession>Q2RTL8</accession>
<dbReference type="Gene3D" id="1.10.150.250">
    <property type="entry name" value="Flavinator of succinate dehydrogenase"/>
    <property type="match status" value="1"/>
</dbReference>
<dbReference type="Proteomes" id="UP000001929">
    <property type="component" value="Chromosome"/>
</dbReference>
<evidence type="ECO:0000313" key="4">
    <source>
        <dbReference type="EMBL" id="ABC22527.1"/>
    </source>
</evidence>
<dbReference type="SUPFAM" id="SSF109910">
    <property type="entry name" value="YgfY-like"/>
    <property type="match status" value="1"/>
</dbReference>
<evidence type="ECO:0000256" key="3">
    <source>
        <dbReference type="ARBA" id="ARBA00023186"/>
    </source>
</evidence>
<evidence type="ECO:0000256" key="2">
    <source>
        <dbReference type="ARBA" id="ARBA00019418"/>
    </source>
</evidence>
<gene>
    <name evidence="4" type="ordered locus">Rru_A1727</name>
</gene>
<dbReference type="EMBL" id="CP000230">
    <property type="protein sequence ID" value="ABC22527.1"/>
    <property type="molecule type" value="Genomic_DNA"/>
</dbReference>
<comment type="similarity">
    <text evidence="1">Belongs to the SdhE FAD assembly factor family.</text>
</comment>
<sequence>MDLAALPPRRKRTLYRAQHRGMKEADIFIGAFAVDRLETMTDDQHDRFEALLEEHDADIMDWIMGRAEPPVAYRTDVMDMLRTFKLHP</sequence>
<evidence type="ECO:0000313" key="5">
    <source>
        <dbReference type="Proteomes" id="UP000001929"/>
    </source>
</evidence>
<dbReference type="HOGENOM" id="CLU_103054_1_2_5"/>
<dbReference type="PhylomeDB" id="Q2RTL8"/>
<proteinExistence type="inferred from homology"/>
<dbReference type="Pfam" id="PF03937">
    <property type="entry name" value="Sdh5"/>
    <property type="match status" value="1"/>
</dbReference>
<dbReference type="EnsemblBacteria" id="ABC22527">
    <property type="protein sequence ID" value="ABC22527"/>
    <property type="gene ID" value="Rru_A1727"/>
</dbReference>
<dbReference type="InterPro" id="IPR036714">
    <property type="entry name" value="SDH_sf"/>
</dbReference>
<reference evidence="4 5" key="1">
    <citation type="journal article" date="2011" name="Stand. Genomic Sci.">
        <title>Complete genome sequence of Rhodospirillum rubrum type strain (S1).</title>
        <authorList>
            <person name="Munk A.C."/>
            <person name="Copeland A."/>
            <person name="Lucas S."/>
            <person name="Lapidus A."/>
            <person name="Del Rio T.G."/>
            <person name="Barry K."/>
            <person name="Detter J.C."/>
            <person name="Hammon N."/>
            <person name="Israni S."/>
            <person name="Pitluck S."/>
            <person name="Brettin T."/>
            <person name="Bruce D."/>
            <person name="Han C."/>
            <person name="Tapia R."/>
            <person name="Gilna P."/>
            <person name="Schmutz J."/>
            <person name="Larimer F."/>
            <person name="Land M."/>
            <person name="Kyrpides N.C."/>
            <person name="Mavromatis K."/>
            <person name="Richardson P."/>
            <person name="Rohde M."/>
            <person name="Goker M."/>
            <person name="Klenk H.P."/>
            <person name="Zhang Y."/>
            <person name="Roberts G.P."/>
            <person name="Reslewic S."/>
            <person name="Schwartz D.C."/>
        </authorList>
    </citation>
    <scope>NUCLEOTIDE SEQUENCE [LARGE SCALE GENOMIC DNA]</scope>
    <source>
        <strain evidence="5">ATCC 11170 / ATH 1.1.1 / DSM 467 / LMG 4362 / NCIMB 8255 / S1</strain>
    </source>
</reference>
<protein>
    <recommendedName>
        <fullName evidence="2">FAD assembly factor SdhE</fullName>
    </recommendedName>
</protein>
<dbReference type="KEGG" id="rru:Rru_A1727"/>
<dbReference type="PATRIC" id="fig|269796.9.peg.1804"/>
<dbReference type="eggNOG" id="COG2938">
    <property type="taxonomic scope" value="Bacteria"/>
</dbReference>
<dbReference type="InterPro" id="IPR005631">
    <property type="entry name" value="SDH"/>
</dbReference>
<dbReference type="GO" id="GO:0006099">
    <property type="term" value="P:tricarboxylic acid cycle"/>
    <property type="evidence" value="ECO:0007669"/>
    <property type="project" value="TreeGrafter"/>
</dbReference>
<dbReference type="STRING" id="269796.Rru_A1727"/>
<dbReference type="PANTHER" id="PTHR12469">
    <property type="entry name" value="PROTEIN EMI5 HOMOLOG, MITOCHONDRIAL"/>
    <property type="match status" value="1"/>
</dbReference>
<keyword evidence="5" id="KW-1185">Reference proteome</keyword>
<dbReference type="RefSeq" id="WP_011389480.1">
    <property type="nucleotide sequence ID" value="NC_007643.1"/>
</dbReference>
<name>Q2RTL8_RHORT</name>
<evidence type="ECO:0000256" key="1">
    <source>
        <dbReference type="ARBA" id="ARBA00008571"/>
    </source>
</evidence>
<organism evidence="4 5">
    <name type="scientific">Rhodospirillum rubrum (strain ATCC 11170 / ATH 1.1.1 / DSM 467 / LMG 4362 / NCIMB 8255 / S1)</name>
    <dbReference type="NCBI Taxonomy" id="269796"/>
    <lineage>
        <taxon>Bacteria</taxon>
        <taxon>Pseudomonadati</taxon>
        <taxon>Pseudomonadota</taxon>
        <taxon>Alphaproteobacteria</taxon>
        <taxon>Rhodospirillales</taxon>
        <taxon>Rhodospirillaceae</taxon>
        <taxon>Rhodospirillum</taxon>
    </lineage>
</organism>
<dbReference type="AlphaFoldDB" id="Q2RTL8"/>
<keyword evidence="3" id="KW-0143">Chaperone</keyword>
<dbReference type="PANTHER" id="PTHR12469:SF2">
    <property type="entry name" value="SUCCINATE DEHYDROGENASE ASSEMBLY FACTOR 2, MITOCHONDRIAL"/>
    <property type="match status" value="1"/>
</dbReference>